<gene>
    <name evidence="3" type="ORF">CWI73_03110</name>
</gene>
<keyword evidence="1" id="KW-0472">Membrane</keyword>
<feature type="signal peptide" evidence="2">
    <location>
        <begin position="1"/>
        <end position="29"/>
    </location>
</feature>
<name>A0A432YX02_9GAMM</name>
<accession>A0A432YX02</accession>
<keyword evidence="2" id="KW-0732">Signal</keyword>
<protein>
    <submittedName>
        <fullName evidence="3">Uncharacterized protein</fullName>
    </submittedName>
</protein>
<dbReference type="EMBL" id="PIQA01000001">
    <property type="protein sequence ID" value="RUO67864.1"/>
    <property type="molecule type" value="Genomic_DNA"/>
</dbReference>
<organism evidence="3 4">
    <name type="scientific">Idiomarina piscisalsi</name>
    <dbReference type="NCBI Taxonomy" id="1096243"/>
    <lineage>
        <taxon>Bacteria</taxon>
        <taxon>Pseudomonadati</taxon>
        <taxon>Pseudomonadota</taxon>
        <taxon>Gammaproteobacteria</taxon>
        <taxon>Alteromonadales</taxon>
        <taxon>Idiomarinaceae</taxon>
        <taxon>Idiomarina</taxon>
    </lineage>
</organism>
<evidence type="ECO:0000313" key="4">
    <source>
        <dbReference type="Proteomes" id="UP000288361"/>
    </source>
</evidence>
<dbReference type="AlphaFoldDB" id="A0A432YX02"/>
<evidence type="ECO:0000256" key="1">
    <source>
        <dbReference type="SAM" id="Phobius"/>
    </source>
</evidence>
<proteinExistence type="predicted"/>
<dbReference type="Proteomes" id="UP000288361">
    <property type="component" value="Unassembled WGS sequence"/>
</dbReference>
<feature type="transmembrane region" description="Helical" evidence="1">
    <location>
        <begin position="130"/>
        <end position="154"/>
    </location>
</feature>
<evidence type="ECO:0000256" key="2">
    <source>
        <dbReference type="SAM" id="SignalP"/>
    </source>
</evidence>
<feature type="chain" id="PRO_5019504476" evidence="2">
    <location>
        <begin position="30"/>
        <end position="167"/>
    </location>
</feature>
<reference evidence="3 4" key="1">
    <citation type="journal article" date="2011" name="Front. Microbiol.">
        <title>Genomic signatures of strain selection and enhancement in Bacillus atrophaeus var. globigii, a historical biowarfare simulant.</title>
        <authorList>
            <person name="Gibbons H.S."/>
            <person name="Broomall S.M."/>
            <person name="McNew L.A."/>
            <person name="Daligault H."/>
            <person name="Chapman C."/>
            <person name="Bruce D."/>
            <person name="Karavis M."/>
            <person name="Krepps M."/>
            <person name="McGregor P.A."/>
            <person name="Hong C."/>
            <person name="Park K.H."/>
            <person name="Akmal A."/>
            <person name="Feldman A."/>
            <person name="Lin J.S."/>
            <person name="Chang W.E."/>
            <person name="Higgs B.W."/>
            <person name="Demirev P."/>
            <person name="Lindquist J."/>
            <person name="Liem A."/>
            <person name="Fochler E."/>
            <person name="Read T.D."/>
            <person name="Tapia R."/>
            <person name="Johnson S."/>
            <person name="Bishop-Lilly K.A."/>
            <person name="Detter C."/>
            <person name="Han C."/>
            <person name="Sozhamannan S."/>
            <person name="Rosenzweig C.N."/>
            <person name="Skowronski E.W."/>
        </authorList>
    </citation>
    <scope>NUCLEOTIDE SEQUENCE [LARGE SCALE GENOMIC DNA]</scope>
    <source>
        <strain evidence="3 4">TPS4-2</strain>
    </source>
</reference>
<dbReference type="RefSeq" id="WP_126751502.1">
    <property type="nucleotide sequence ID" value="NZ_JBHUMT010000016.1"/>
</dbReference>
<keyword evidence="1" id="KW-1133">Transmembrane helix</keyword>
<sequence>MTKNKKSFNYCYILFLFCFIGFLPTPTLANESAHQLTIEGPTSVIKEGYFNVSVSAKSELQKLDKLTIEVATDADFTDNQKQFPALGDFSTISLTGFSNGSYHLRARAETKSGESLVSNIIQVTVKHYPLWQALTLFFIGLIVFVAVVTTLLLLHRKWTHSRHHPHD</sequence>
<evidence type="ECO:0000313" key="3">
    <source>
        <dbReference type="EMBL" id="RUO67864.1"/>
    </source>
</evidence>
<comment type="caution">
    <text evidence="3">The sequence shown here is derived from an EMBL/GenBank/DDBJ whole genome shotgun (WGS) entry which is preliminary data.</text>
</comment>
<keyword evidence="1" id="KW-0812">Transmembrane</keyword>